<dbReference type="Proteomes" id="UP000479000">
    <property type="component" value="Unassembled WGS sequence"/>
</dbReference>
<organism evidence="2 3">
    <name type="scientific">Nesidiocoris tenuis</name>
    <dbReference type="NCBI Taxonomy" id="355587"/>
    <lineage>
        <taxon>Eukaryota</taxon>
        <taxon>Metazoa</taxon>
        <taxon>Ecdysozoa</taxon>
        <taxon>Arthropoda</taxon>
        <taxon>Hexapoda</taxon>
        <taxon>Insecta</taxon>
        <taxon>Pterygota</taxon>
        <taxon>Neoptera</taxon>
        <taxon>Paraneoptera</taxon>
        <taxon>Hemiptera</taxon>
        <taxon>Heteroptera</taxon>
        <taxon>Panheteroptera</taxon>
        <taxon>Cimicomorpha</taxon>
        <taxon>Miridae</taxon>
        <taxon>Dicyphina</taxon>
        <taxon>Nesidiocoris</taxon>
    </lineage>
</organism>
<name>A0A6H5HBE3_9HEMI</name>
<dbReference type="AlphaFoldDB" id="A0A6H5HBE3"/>
<dbReference type="EMBL" id="CADCXU010028864">
    <property type="protein sequence ID" value="CAB0015291.1"/>
    <property type="molecule type" value="Genomic_DNA"/>
</dbReference>
<proteinExistence type="predicted"/>
<gene>
    <name evidence="2" type="ORF">NTEN_LOCUS19631</name>
</gene>
<evidence type="ECO:0000313" key="2">
    <source>
        <dbReference type="EMBL" id="CAB0015291.1"/>
    </source>
</evidence>
<sequence length="140" mass="15062">MFLYLQHFKPVRSCGEDSRLPDEGGHCFLRNVGKGVKLSSFAPLAFLSAANPRSHSATTSAGACHPTPSSTPPPPLHPTTTTPARWCSYCSSPAGRVSAAGAKRRGVKRIYRSLGGEDFSLFPNKSQTRERSFGPSPTRT</sequence>
<protein>
    <submittedName>
        <fullName evidence="2">Uncharacterized protein</fullName>
    </submittedName>
</protein>
<evidence type="ECO:0000313" key="3">
    <source>
        <dbReference type="Proteomes" id="UP000479000"/>
    </source>
</evidence>
<feature type="compositionally biased region" description="Polar residues" evidence="1">
    <location>
        <begin position="52"/>
        <end position="61"/>
    </location>
</feature>
<reference evidence="2 3" key="1">
    <citation type="submission" date="2020-02" db="EMBL/GenBank/DDBJ databases">
        <authorList>
            <person name="Ferguson B K."/>
        </authorList>
    </citation>
    <scope>NUCLEOTIDE SEQUENCE [LARGE SCALE GENOMIC DNA]</scope>
</reference>
<accession>A0A6H5HBE3</accession>
<feature type="non-terminal residue" evidence="2">
    <location>
        <position position="140"/>
    </location>
</feature>
<keyword evidence="3" id="KW-1185">Reference proteome</keyword>
<evidence type="ECO:0000256" key="1">
    <source>
        <dbReference type="SAM" id="MobiDB-lite"/>
    </source>
</evidence>
<feature type="region of interest" description="Disordered" evidence="1">
    <location>
        <begin position="117"/>
        <end position="140"/>
    </location>
</feature>
<feature type="region of interest" description="Disordered" evidence="1">
    <location>
        <begin position="52"/>
        <end position="79"/>
    </location>
</feature>